<feature type="compositionally biased region" description="Polar residues" evidence="1">
    <location>
        <begin position="99"/>
        <end position="115"/>
    </location>
</feature>
<dbReference type="Proteomes" id="UP000242770">
    <property type="component" value="Unassembled WGS sequence"/>
</dbReference>
<proteinExistence type="predicted"/>
<sequence length="128" mass="14002">MSTSLRPSQSTRSSLCTIPGVGTPQDRQASDNLATIIPGSRTTDTMDDLDILQLEGLVASHDAQAEALQANFAFDDSDEEQDDFDEEDGQDDEYADGQAESQISTQADQHATSTLKHYRPGRDSRKHD</sequence>
<feature type="region of interest" description="Disordered" evidence="1">
    <location>
        <begin position="74"/>
        <end position="128"/>
    </location>
</feature>
<reference evidence="3" key="1">
    <citation type="submission" date="2014-06" db="EMBL/GenBank/DDBJ databases">
        <authorList>
            <person name="Berkman P.J."/>
        </authorList>
    </citation>
    <scope>NUCLEOTIDE SEQUENCE [LARGE SCALE GENOMIC DNA]</scope>
</reference>
<gene>
    <name evidence="2" type="primary">SSCI05650.1</name>
</gene>
<accession>A0A0F7S5U7</accession>
<dbReference type="AlphaFoldDB" id="A0A0F7S5U7"/>
<feature type="compositionally biased region" description="Acidic residues" evidence="1">
    <location>
        <begin position="75"/>
        <end position="95"/>
    </location>
</feature>
<evidence type="ECO:0000313" key="2">
    <source>
        <dbReference type="EMBL" id="CDW95020.1"/>
    </source>
</evidence>
<organism evidence="2 3">
    <name type="scientific">Sporisorium scitamineum</name>
    <dbReference type="NCBI Taxonomy" id="49012"/>
    <lineage>
        <taxon>Eukaryota</taxon>
        <taxon>Fungi</taxon>
        <taxon>Dikarya</taxon>
        <taxon>Basidiomycota</taxon>
        <taxon>Ustilaginomycotina</taxon>
        <taxon>Ustilaginomycetes</taxon>
        <taxon>Ustilaginales</taxon>
        <taxon>Ustilaginaceae</taxon>
        <taxon>Sporisorium</taxon>
    </lineage>
</organism>
<dbReference type="EMBL" id="CCFA01000316">
    <property type="protein sequence ID" value="CDW95020.1"/>
    <property type="molecule type" value="Genomic_DNA"/>
</dbReference>
<feature type="compositionally biased region" description="Polar residues" evidence="1">
    <location>
        <begin position="1"/>
        <end position="16"/>
    </location>
</feature>
<name>A0A0F7S5U7_9BASI</name>
<evidence type="ECO:0000313" key="3">
    <source>
        <dbReference type="Proteomes" id="UP000242770"/>
    </source>
</evidence>
<feature type="region of interest" description="Disordered" evidence="1">
    <location>
        <begin position="1"/>
        <end position="33"/>
    </location>
</feature>
<evidence type="ECO:0000256" key="1">
    <source>
        <dbReference type="SAM" id="MobiDB-lite"/>
    </source>
</evidence>
<protein>
    <submittedName>
        <fullName evidence="2">Uncharacterized protein</fullName>
    </submittedName>
</protein>
<keyword evidence="3" id="KW-1185">Reference proteome</keyword>